<dbReference type="Pfam" id="PF07676">
    <property type="entry name" value="PD40"/>
    <property type="match status" value="1"/>
</dbReference>
<dbReference type="SUPFAM" id="SSF82171">
    <property type="entry name" value="DPP6 N-terminal domain-like"/>
    <property type="match status" value="1"/>
</dbReference>
<proteinExistence type="predicted"/>
<dbReference type="GO" id="GO:0008236">
    <property type="term" value="F:serine-type peptidase activity"/>
    <property type="evidence" value="ECO:0007669"/>
    <property type="project" value="InterPro"/>
</dbReference>
<feature type="domain" description="Peptidase S9 prolyl oligopeptidase catalytic" evidence="2">
    <location>
        <begin position="459"/>
        <end position="660"/>
    </location>
</feature>
<evidence type="ECO:0000313" key="5">
    <source>
        <dbReference type="Proteomes" id="UP000830729"/>
    </source>
</evidence>
<evidence type="ECO:0000313" key="4">
    <source>
        <dbReference type="EMBL" id="UPV76028.1"/>
    </source>
</evidence>
<dbReference type="Gene3D" id="2.140.10.30">
    <property type="entry name" value="Dipeptidylpeptidase IV, N-terminal domain"/>
    <property type="match status" value="1"/>
</dbReference>
<dbReference type="InterPro" id="IPR001375">
    <property type="entry name" value="Peptidase_S9_cat"/>
</dbReference>
<dbReference type="InterPro" id="IPR002469">
    <property type="entry name" value="Peptidase_S9B_N"/>
</dbReference>
<dbReference type="AlphaFoldDB" id="A0A8U0HYM7"/>
<feature type="compositionally biased region" description="Basic and acidic residues" evidence="1">
    <location>
        <begin position="227"/>
        <end position="241"/>
    </location>
</feature>
<dbReference type="Proteomes" id="UP000830729">
    <property type="component" value="Chromosome"/>
</dbReference>
<dbReference type="GO" id="GO:0008239">
    <property type="term" value="F:dipeptidyl-peptidase activity"/>
    <property type="evidence" value="ECO:0007669"/>
    <property type="project" value="TreeGrafter"/>
</dbReference>
<name>A0A8U0HYM7_9EURY</name>
<dbReference type="InterPro" id="IPR011659">
    <property type="entry name" value="WD40"/>
</dbReference>
<gene>
    <name evidence="4" type="ORF">M0R89_08205</name>
</gene>
<accession>A0A8U0HYM7</accession>
<dbReference type="InterPro" id="IPR011042">
    <property type="entry name" value="6-blade_b-propeller_TolB-like"/>
</dbReference>
<dbReference type="EMBL" id="CP096659">
    <property type="protein sequence ID" value="UPV76028.1"/>
    <property type="molecule type" value="Genomic_DNA"/>
</dbReference>
<dbReference type="InterPro" id="IPR050278">
    <property type="entry name" value="Serine_Prot_S9B/DPPIV"/>
</dbReference>
<evidence type="ECO:0000259" key="2">
    <source>
        <dbReference type="Pfam" id="PF00326"/>
    </source>
</evidence>
<dbReference type="SUPFAM" id="SSF53474">
    <property type="entry name" value="alpha/beta-Hydrolases"/>
    <property type="match status" value="1"/>
</dbReference>
<dbReference type="GeneID" id="72185174"/>
<dbReference type="KEGG" id="halx:M0R89_08205"/>
<feature type="domain" description="Dipeptidylpeptidase IV N-terminal" evidence="3">
    <location>
        <begin position="197"/>
        <end position="341"/>
    </location>
</feature>
<sequence>MTEGSRLSVADVLDVNYPSAPEWSADGDFLATLVYEDDGNALRIADADAPREAWRVSPGEGHVAGFEWAPEARPTEFVATTDAGETFRGDAADRSLSLVARSPEGESHHEWSPDGDRVAFYRDGRLWVRDADSAVERRLDVPGRDAFLPSERPIVWDGAGDRLAFSFTDRESRQVGVAAVESGDLRWRTDAPASSANPAWLADGRVVFERIADERTVRSVVAADPESGDRSELVREEDERGTVSSGAPTVSPDGARLAMALPLDGWEHVHVVDCATGERRQLTAGAFEDKGLAGSSPQWVDDETLAFASNRRDLGERQIFAVDTGTEAVRPLVESQGTNVYPRPSPAGDRVAYVHADAGVSPEVRVRSLGDEASDPVRVTRSAVEDWPTDPLAPEAVSFESADGREIRGYLFDPRETDAVADDATDLPGVVWVHGGPMRQMRDGWHPSRSYGLAYAFHQYLARRGYVGLLVNYRGGIGYGREFRQSLTEGYGRDEMADVVAGGEFLRDRPSASDAVGVWGLSYGGYAALQILGTHPTAFDVGVNLAGLADLELYEEWAIETKFPAVESSQALTFGGNPWEADDEWAAASPKTHFGNYEAPLYNFHGTGDSYVNFEQLDVVIEGMLEHGNEYEAEYYPGENHVFAERATWERTFDKIESAFDEHLK</sequence>
<dbReference type="GO" id="GO:0006508">
    <property type="term" value="P:proteolysis"/>
    <property type="evidence" value="ECO:0007669"/>
    <property type="project" value="InterPro"/>
</dbReference>
<protein>
    <submittedName>
        <fullName evidence="4">Prolyl oligopeptidase family serine peptidase</fullName>
    </submittedName>
</protein>
<dbReference type="Gene3D" id="2.120.10.30">
    <property type="entry name" value="TolB, C-terminal domain"/>
    <property type="match status" value="1"/>
</dbReference>
<organism evidence="4 5">
    <name type="scientific">Halorussus limi</name>
    <dbReference type="NCBI Taxonomy" id="2938695"/>
    <lineage>
        <taxon>Archaea</taxon>
        <taxon>Methanobacteriati</taxon>
        <taxon>Methanobacteriota</taxon>
        <taxon>Stenosarchaea group</taxon>
        <taxon>Halobacteria</taxon>
        <taxon>Halobacteriales</taxon>
        <taxon>Haladaptataceae</taxon>
        <taxon>Halorussus</taxon>
    </lineage>
</organism>
<reference evidence="4 5" key="1">
    <citation type="submission" date="2022-04" db="EMBL/GenBank/DDBJ databases">
        <title>Diverse halophilic archaea isolated from saline environments.</title>
        <authorList>
            <person name="Cui H.-L."/>
        </authorList>
    </citation>
    <scope>NUCLEOTIDE SEQUENCE [LARGE SCALE GENOMIC DNA]</scope>
    <source>
        <strain evidence="4 5">XZYJT49</strain>
    </source>
</reference>
<keyword evidence="5" id="KW-1185">Reference proteome</keyword>
<dbReference type="Gene3D" id="3.40.50.1820">
    <property type="entry name" value="alpha/beta hydrolase"/>
    <property type="match status" value="1"/>
</dbReference>
<dbReference type="InterPro" id="IPR029058">
    <property type="entry name" value="AB_hydrolase_fold"/>
</dbReference>
<evidence type="ECO:0000259" key="3">
    <source>
        <dbReference type="Pfam" id="PF00930"/>
    </source>
</evidence>
<dbReference type="RefSeq" id="WP_248652065.1">
    <property type="nucleotide sequence ID" value="NZ_CP096659.1"/>
</dbReference>
<dbReference type="PANTHER" id="PTHR11731:SF193">
    <property type="entry name" value="DIPEPTIDYL PEPTIDASE 9"/>
    <property type="match status" value="1"/>
</dbReference>
<feature type="region of interest" description="Disordered" evidence="1">
    <location>
        <begin position="222"/>
        <end position="253"/>
    </location>
</feature>
<dbReference type="Pfam" id="PF00930">
    <property type="entry name" value="DPPIV_N"/>
    <property type="match status" value="1"/>
</dbReference>
<dbReference type="Pfam" id="PF00326">
    <property type="entry name" value="Peptidase_S9"/>
    <property type="match status" value="1"/>
</dbReference>
<dbReference type="PANTHER" id="PTHR11731">
    <property type="entry name" value="PROTEASE FAMILY S9B,C DIPEPTIDYL-PEPTIDASE IV-RELATED"/>
    <property type="match status" value="1"/>
</dbReference>
<evidence type="ECO:0000256" key="1">
    <source>
        <dbReference type="SAM" id="MobiDB-lite"/>
    </source>
</evidence>